<feature type="compositionally biased region" description="Acidic residues" evidence="1">
    <location>
        <begin position="243"/>
        <end position="253"/>
    </location>
</feature>
<feature type="region of interest" description="Disordered" evidence="1">
    <location>
        <begin position="378"/>
        <end position="426"/>
    </location>
</feature>
<keyword evidence="4" id="KW-1185">Reference proteome</keyword>
<feature type="compositionally biased region" description="Basic and acidic residues" evidence="1">
    <location>
        <begin position="180"/>
        <end position="192"/>
    </location>
</feature>
<evidence type="ECO:0000313" key="4">
    <source>
        <dbReference type="Proteomes" id="UP000186176"/>
    </source>
</evidence>
<feature type="compositionally biased region" description="Acidic residues" evidence="1">
    <location>
        <begin position="203"/>
        <end position="213"/>
    </location>
</feature>
<feature type="compositionally biased region" description="Basic and acidic residues" evidence="1">
    <location>
        <begin position="260"/>
        <end position="272"/>
    </location>
</feature>
<feature type="region of interest" description="Disordered" evidence="1">
    <location>
        <begin position="58"/>
        <end position="100"/>
    </location>
</feature>
<feature type="compositionally biased region" description="Basic and acidic residues" evidence="1">
    <location>
        <begin position="401"/>
        <end position="426"/>
    </location>
</feature>
<gene>
    <name evidence="3" type="ORF">cubi_01695</name>
</gene>
<organism evidence="3 4">
    <name type="scientific">Cryptosporidium ubiquitum</name>
    <dbReference type="NCBI Taxonomy" id="857276"/>
    <lineage>
        <taxon>Eukaryota</taxon>
        <taxon>Sar</taxon>
        <taxon>Alveolata</taxon>
        <taxon>Apicomplexa</taxon>
        <taxon>Conoidasida</taxon>
        <taxon>Coccidia</taxon>
        <taxon>Eucoccidiorida</taxon>
        <taxon>Eimeriorina</taxon>
        <taxon>Cryptosporidiidae</taxon>
        <taxon>Cryptosporidium</taxon>
    </lineage>
</organism>
<evidence type="ECO:0000256" key="1">
    <source>
        <dbReference type="SAM" id="MobiDB-lite"/>
    </source>
</evidence>
<feature type="compositionally biased region" description="Basic and acidic residues" evidence="1">
    <location>
        <begin position="58"/>
        <end position="69"/>
    </location>
</feature>
<evidence type="ECO:0000256" key="2">
    <source>
        <dbReference type="SAM" id="SignalP"/>
    </source>
</evidence>
<protein>
    <recommendedName>
        <fullName evidence="5">Dentin sialophosphoprotein</fullName>
    </recommendedName>
</protein>
<feature type="region of interest" description="Disordered" evidence="1">
    <location>
        <begin position="117"/>
        <end position="287"/>
    </location>
</feature>
<comment type="caution">
    <text evidence="3">The sequence shown here is derived from an EMBL/GenBank/DDBJ whole genome shotgun (WGS) entry which is preliminary data.</text>
</comment>
<accession>A0A1J4MEW6</accession>
<dbReference type="GeneID" id="39978486"/>
<evidence type="ECO:0008006" key="5">
    <source>
        <dbReference type="Google" id="ProtNLM"/>
    </source>
</evidence>
<dbReference type="AlphaFoldDB" id="A0A1J4MEW6"/>
<feature type="compositionally biased region" description="Polar residues" evidence="1">
    <location>
        <begin position="117"/>
        <end position="147"/>
    </location>
</feature>
<feature type="signal peptide" evidence="2">
    <location>
        <begin position="1"/>
        <end position="23"/>
    </location>
</feature>
<proteinExistence type="predicted"/>
<feature type="compositionally biased region" description="Basic and acidic residues" evidence="1">
    <location>
        <begin position="220"/>
        <end position="232"/>
    </location>
</feature>
<dbReference type="EMBL" id="LRBP01000020">
    <property type="protein sequence ID" value="OII72745.1"/>
    <property type="molecule type" value="Genomic_DNA"/>
</dbReference>
<dbReference type="Proteomes" id="UP000186176">
    <property type="component" value="Unassembled WGS sequence"/>
</dbReference>
<feature type="compositionally biased region" description="Low complexity" evidence="1">
    <location>
        <begin position="78"/>
        <end position="90"/>
    </location>
</feature>
<feature type="compositionally biased region" description="Basic and acidic residues" evidence="1">
    <location>
        <begin position="148"/>
        <end position="157"/>
    </location>
</feature>
<dbReference type="RefSeq" id="XP_028874142.1">
    <property type="nucleotide sequence ID" value="XM_029018707.1"/>
</dbReference>
<reference evidence="3 4" key="1">
    <citation type="submission" date="2016-10" db="EMBL/GenBank/DDBJ databases">
        <title>Reductive evolution of mitochondrial metabolism and differential evolution of invasion-related proteins in Cryptosporidium.</title>
        <authorList>
            <person name="Liu S."/>
            <person name="Roellig D.M."/>
            <person name="Guo Y."/>
            <person name="Li N."/>
            <person name="Frace M.A."/>
            <person name="Tang K."/>
            <person name="Zhang L."/>
            <person name="Feng Y."/>
            <person name="Xiao L."/>
        </authorList>
    </citation>
    <scope>NUCLEOTIDE SEQUENCE [LARGE SCALE GENOMIC DNA]</scope>
    <source>
        <strain evidence="3">39726</strain>
    </source>
</reference>
<feature type="compositionally biased region" description="Polar residues" evidence="1">
    <location>
        <begin position="378"/>
        <end position="394"/>
    </location>
</feature>
<feature type="chain" id="PRO_5013244240" description="Dentin sialophosphoprotein" evidence="2">
    <location>
        <begin position="24"/>
        <end position="426"/>
    </location>
</feature>
<keyword evidence="2" id="KW-0732">Signal</keyword>
<evidence type="ECO:0000313" key="3">
    <source>
        <dbReference type="EMBL" id="OII72745.1"/>
    </source>
</evidence>
<name>A0A1J4MEW6_9CRYT</name>
<dbReference type="VEuPathDB" id="CryptoDB:cubi_01695"/>
<sequence length="426" mass="47391">MKVFLNLVTCIFEIAILFQTWNGYLSNFSNDLPSNGYYIFPSQIRPSLLFTKAVYRERGNDGSDDERPNRRCCISPVSSIDTTGSDSSGDSESESERPNMGALRKAVLSKLSQSYLNYLGNSSPERGGKSNNQESCERNMNQQANQEKNTRPSHENPADLSDYSDSFDSDSDSFDSVSSDENRNCSPEHEYDTVYTESSSDFDSFDSDSDSDSFDSISSDDNRNCSPEHEYDTVYTESSSDFDSFDSDSDSDSFDSVSSDENRNCSPEHEYDTVYTESSSDSDSFSRKSTLKSHKLAFSSSMATFESRLRALRANLEKIENSRLNRVKTSACSGGISGSNLRLGTPSSLKPPSSSDINLQQPCNFMLYKQPFNFPANNHSVSKQTENSGPNNCIETGINCDQREVDSSESTKVKEESSRLIKGKEV</sequence>